<feature type="transmembrane region" description="Helical" evidence="1">
    <location>
        <begin position="26"/>
        <end position="50"/>
    </location>
</feature>
<evidence type="ECO:0000313" key="4">
    <source>
        <dbReference type="WBParaSite" id="EVEC_0001129001-mRNA-1"/>
    </source>
</evidence>
<keyword evidence="1" id="KW-0812">Transmembrane</keyword>
<dbReference type="WBParaSite" id="EVEC_0001129001-mRNA-1">
    <property type="protein sequence ID" value="EVEC_0001129001-mRNA-1"/>
    <property type="gene ID" value="EVEC_0001129001"/>
</dbReference>
<proteinExistence type="predicted"/>
<sequence>MCTSDTAFEPFIVLMNETLNEGCSKIRVICIILLIQCVKAKAVFLMGVLIESMKSALLINVRSQNRVKKRELFRLSGDLVRHSGGGVCEAYADGLEA</sequence>
<organism evidence="4">
    <name type="scientific">Enterobius vermicularis</name>
    <name type="common">Human pinworm</name>
    <dbReference type="NCBI Taxonomy" id="51028"/>
    <lineage>
        <taxon>Eukaryota</taxon>
        <taxon>Metazoa</taxon>
        <taxon>Ecdysozoa</taxon>
        <taxon>Nematoda</taxon>
        <taxon>Chromadorea</taxon>
        <taxon>Rhabditida</taxon>
        <taxon>Spirurina</taxon>
        <taxon>Oxyuridomorpha</taxon>
        <taxon>Oxyuroidea</taxon>
        <taxon>Oxyuridae</taxon>
        <taxon>Enterobius</taxon>
    </lineage>
</organism>
<gene>
    <name evidence="2" type="ORF">EVEC_LOCUS10599</name>
</gene>
<keyword evidence="1" id="KW-0472">Membrane</keyword>
<dbReference type="Proteomes" id="UP000274131">
    <property type="component" value="Unassembled WGS sequence"/>
</dbReference>
<keyword evidence="3" id="KW-1185">Reference proteome</keyword>
<evidence type="ECO:0000313" key="3">
    <source>
        <dbReference type="Proteomes" id="UP000274131"/>
    </source>
</evidence>
<accession>A0A0N4VKA2</accession>
<name>A0A0N4VKA2_ENTVE</name>
<protein>
    <submittedName>
        <fullName evidence="2 4">Uncharacterized protein</fullName>
    </submittedName>
</protein>
<dbReference type="AlphaFoldDB" id="A0A0N4VKA2"/>
<evidence type="ECO:0000256" key="1">
    <source>
        <dbReference type="SAM" id="Phobius"/>
    </source>
</evidence>
<reference evidence="2 3" key="2">
    <citation type="submission" date="2018-10" db="EMBL/GenBank/DDBJ databases">
        <authorList>
            <consortium name="Pathogen Informatics"/>
        </authorList>
    </citation>
    <scope>NUCLEOTIDE SEQUENCE [LARGE SCALE GENOMIC DNA]</scope>
</reference>
<reference evidence="4" key="1">
    <citation type="submission" date="2017-02" db="UniProtKB">
        <authorList>
            <consortium name="WormBaseParasite"/>
        </authorList>
    </citation>
    <scope>IDENTIFICATION</scope>
</reference>
<dbReference type="EMBL" id="UXUI01010985">
    <property type="protein sequence ID" value="VDD95848.1"/>
    <property type="molecule type" value="Genomic_DNA"/>
</dbReference>
<keyword evidence="1" id="KW-1133">Transmembrane helix</keyword>
<evidence type="ECO:0000313" key="2">
    <source>
        <dbReference type="EMBL" id="VDD95848.1"/>
    </source>
</evidence>